<evidence type="ECO:0000313" key="2">
    <source>
        <dbReference type="Proteomes" id="UP000027135"/>
    </source>
</evidence>
<reference evidence="1 2" key="1">
    <citation type="journal article" date="2014" name="Nat. Commun.">
        <title>Molecular traces of alternative social organization in a termite genome.</title>
        <authorList>
            <person name="Terrapon N."/>
            <person name="Li C."/>
            <person name="Robertson H.M."/>
            <person name="Ji L."/>
            <person name="Meng X."/>
            <person name="Booth W."/>
            <person name="Chen Z."/>
            <person name="Childers C.P."/>
            <person name="Glastad K.M."/>
            <person name="Gokhale K."/>
            <person name="Gowin J."/>
            <person name="Gronenberg W."/>
            <person name="Hermansen R.A."/>
            <person name="Hu H."/>
            <person name="Hunt B.G."/>
            <person name="Huylmans A.K."/>
            <person name="Khalil S.M."/>
            <person name="Mitchell R.D."/>
            <person name="Munoz-Torres M.C."/>
            <person name="Mustard J.A."/>
            <person name="Pan H."/>
            <person name="Reese J.T."/>
            <person name="Scharf M.E."/>
            <person name="Sun F."/>
            <person name="Vogel H."/>
            <person name="Xiao J."/>
            <person name="Yang W."/>
            <person name="Yang Z."/>
            <person name="Yang Z."/>
            <person name="Zhou J."/>
            <person name="Zhu J."/>
            <person name="Brent C.S."/>
            <person name="Elsik C.G."/>
            <person name="Goodisman M.A."/>
            <person name="Liberles D.A."/>
            <person name="Roe R.M."/>
            <person name="Vargo E.L."/>
            <person name="Vilcinskas A."/>
            <person name="Wang J."/>
            <person name="Bornberg-Bauer E."/>
            <person name="Korb J."/>
            <person name="Zhang G."/>
            <person name="Liebig J."/>
        </authorList>
    </citation>
    <scope>NUCLEOTIDE SEQUENCE [LARGE SCALE GENOMIC DNA]</scope>
    <source>
        <tissue evidence="1">Whole organism</tissue>
    </source>
</reference>
<dbReference type="EMBL" id="KK852528">
    <property type="protein sequence ID" value="KDR21979.1"/>
    <property type="molecule type" value="Genomic_DNA"/>
</dbReference>
<protein>
    <submittedName>
        <fullName evidence="1">Uncharacterized protein</fullName>
    </submittedName>
</protein>
<dbReference type="Proteomes" id="UP000027135">
    <property type="component" value="Unassembled WGS sequence"/>
</dbReference>
<accession>A0A067RQF5</accession>
<organism evidence="1 2">
    <name type="scientific">Zootermopsis nevadensis</name>
    <name type="common">Dampwood termite</name>
    <dbReference type="NCBI Taxonomy" id="136037"/>
    <lineage>
        <taxon>Eukaryota</taxon>
        <taxon>Metazoa</taxon>
        <taxon>Ecdysozoa</taxon>
        <taxon>Arthropoda</taxon>
        <taxon>Hexapoda</taxon>
        <taxon>Insecta</taxon>
        <taxon>Pterygota</taxon>
        <taxon>Neoptera</taxon>
        <taxon>Polyneoptera</taxon>
        <taxon>Dictyoptera</taxon>
        <taxon>Blattodea</taxon>
        <taxon>Blattoidea</taxon>
        <taxon>Termitoidae</taxon>
        <taxon>Termopsidae</taxon>
        <taxon>Zootermopsis</taxon>
    </lineage>
</organism>
<keyword evidence="2" id="KW-1185">Reference proteome</keyword>
<dbReference type="InParanoid" id="A0A067RQF5"/>
<proteinExistence type="predicted"/>
<evidence type="ECO:0000313" key="1">
    <source>
        <dbReference type="EMBL" id="KDR21979.1"/>
    </source>
</evidence>
<dbReference type="AlphaFoldDB" id="A0A067RQF5"/>
<sequence>MLRTTMRKTIPLVCVPSSSVVPRHDGRADVETGALLLHFRQMWIAGNLASDVGHRCSRQALASEYQLCEHGRKASDQLLLFQYGGKASETLFRFQNGGKASK</sequence>
<gene>
    <name evidence="1" type="ORF">L798_03284</name>
</gene>
<name>A0A067RQF5_ZOONE</name>